<dbReference type="OrthoDB" id="628703at2"/>
<dbReference type="Gene3D" id="1.10.260.40">
    <property type="entry name" value="lambda repressor-like DNA-binding domains"/>
    <property type="match status" value="1"/>
</dbReference>
<dbReference type="SUPFAM" id="SSF53822">
    <property type="entry name" value="Periplasmic binding protein-like I"/>
    <property type="match status" value="1"/>
</dbReference>
<reference evidence="5 6" key="1">
    <citation type="submission" date="2019-01" db="EMBL/GenBank/DDBJ databases">
        <title>Genome sequence of the Antarctic species Gelidibacter gilvus ACAM 158(T).</title>
        <authorList>
            <person name="Bowman J.P."/>
        </authorList>
    </citation>
    <scope>NUCLEOTIDE SEQUENCE [LARGE SCALE GENOMIC DNA]</scope>
    <source>
        <strain evidence="5 6">IC158</strain>
    </source>
</reference>
<evidence type="ECO:0000256" key="3">
    <source>
        <dbReference type="ARBA" id="ARBA00023163"/>
    </source>
</evidence>
<evidence type="ECO:0000259" key="4">
    <source>
        <dbReference type="PROSITE" id="PS50932"/>
    </source>
</evidence>
<dbReference type="CDD" id="cd06307">
    <property type="entry name" value="PBP1_sugar_binding"/>
    <property type="match status" value="1"/>
</dbReference>
<dbReference type="RefSeq" id="WP_129017842.1">
    <property type="nucleotide sequence ID" value="NZ_SDDZ01000007.1"/>
</dbReference>
<dbReference type="SMART" id="SM00354">
    <property type="entry name" value="HTH_LACI"/>
    <property type="match status" value="1"/>
</dbReference>
<dbReference type="SUPFAM" id="SSF47413">
    <property type="entry name" value="lambda repressor-like DNA-binding domains"/>
    <property type="match status" value="1"/>
</dbReference>
<dbReference type="Gene3D" id="3.40.50.2300">
    <property type="match status" value="2"/>
</dbReference>
<evidence type="ECO:0000313" key="5">
    <source>
        <dbReference type="EMBL" id="RXJ49441.1"/>
    </source>
</evidence>
<dbReference type="PROSITE" id="PS00356">
    <property type="entry name" value="HTH_LACI_1"/>
    <property type="match status" value="1"/>
</dbReference>
<evidence type="ECO:0000256" key="1">
    <source>
        <dbReference type="ARBA" id="ARBA00023015"/>
    </source>
</evidence>
<keyword evidence="1" id="KW-0805">Transcription regulation</keyword>
<dbReference type="PANTHER" id="PTHR30146:SF144">
    <property type="entry name" value="LACI-FAMILY TRANSCRIPTION REGULATOR"/>
    <property type="match status" value="1"/>
</dbReference>
<comment type="caution">
    <text evidence="5">The sequence shown here is derived from an EMBL/GenBank/DDBJ whole genome shotgun (WGS) entry which is preliminary data.</text>
</comment>
<dbReference type="AlphaFoldDB" id="A0A4Q0XF67"/>
<keyword evidence="2 5" id="KW-0238">DNA-binding</keyword>
<dbReference type="PROSITE" id="PS50932">
    <property type="entry name" value="HTH_LACI_2"/>
    <property type="match status" value="1"/>
</dbReference>
<dbReference type="Pfam" id="PF00356">
    <property type="entry name" value="LacI"/>
    <property type="match status" value="1"/>
</dbReference>
<evidence type="ECO:0000256" key="2">
    <source>
        <dbReference type="ARBA" id="ARBA00023125"/>
    </source>
</evidence>
<sequence>MMKKYTIKDIAQLAGVSKGTIDRVIHNRGNVAKDVEDKVKQLLADIDYQPNLIARNLKNNRIYQIGALLPDPKKDAYWEVCSDGIQQALSEFSAFDIRLNTFLFDPTDTKSFMEHHELLLDSAPDMILMVPLFYKEAKTVLEHYKALNIQVCTFNNQIDASIASFIGQDLYQSGRVAAKLMHSIIDKGDMAIIHIDEKYKNAVHMQEKEKGFKSYFDDLDGFTDDILKCKIRYTETEDKLRDFLKDHPNLTGIFVTNSKAFHVARLLESENKGHIKLVGYDLLSENVHYLKDGVIDFLIHQNPRQQAYLGLKFLIENLVFEKDIPGKHLLPIDIINSENVTPFLRA</sequence>
<keyword evidence="3" id="KW-0804">Transcription</keyword>
<dbReference type="GO" id="GO:0000976">
    <property type="term" value="F:transcription cis-regulatory region binding"/>
    <property type="evidence" value="ECO:0007669"/>
    <property type="project" value="TreeGrafter"/>
</dbReference>
<dbReference type="InterPro" id="IPR010982">
    <property type="entry name" value="Lambda_DNA-bd_dom_sf"/>
</dbReference>
<name>A0A4Q0XF67_9FLAO</name>
<organism evidence="5 6">
    <name type="scientific">Gelidibacter gilvus</name>
    <dbReference type="NCBI Taxonomy" id="59602"/>
    <lineage>
        <taxon>Bacteria</taxon>
        <taxon>Pseudomonadati</taxon>
        <taxon>Bacteroidota</taxon>
        <taxon>Flavobacteriia</taxon>
        <taxon>Flavobacteriales</taxon>
        <taxon>Flavobacteriaceae</taxon>
        <taxon>Gelidibacter</taxon>
    </lineage>
</organism>
<dbReference type="EMBL" id="SDDZ01000007">
    <property type="protein sequence ID" value="RXJ49441.1"/>
    <property type="molecule type" value="Genomic_DNA"/>
</dbReference>
<protein>
    <submittedName>
        <fullName evidence="5">LacI family DNA-binding transcriptional regulator</fullName>
    </submittedName>
</protein>
<proteinExistence type="predicted"/>
<dbReference type="PANTHER" id="PTHR30146">
    <property type="entry name" value="LACI-RELATED TRANSCRIPTIONAL REPRESSOR"/>
    <property type="match status" value="1"/>
</dbReference>
<dbReference type="Pfam" id="PF13407">
    <property type="entry name" value="Peripla_BP_4"/>
    <property type="match status" value="1"/>
</dbReference>
<dbReference type="InterPro" id="IPR000843">
    <property type="entry name" value="HTH_LacI"/>
</dbReference>
<dbReference type="CDD" id="cd01392">
    <property type="entry name" value="HTH_LacI"/>
    <property type="match status" value="1"/>
</dbReference>
<keyword evidence="6" id="KW-1185">Reference proteome</keyword>
<dbReference type="InterPro" id="IPR025997">
    <property type="entry name" value="SBP_2_dom"/>
</dbReference>
<evidence type="ECO:0000313" key="6">
    <source>
        <dbReference type="Proteomes" id="UP000289792"/>
    </source>
</evidence>
<dbReference type="GO" id="GO:0003700">
    <property type="term" value="F:DNA-binding transcription factor activity"/>
    <property type="evidence" value="ECO:0007669"/>
    <property type="project" value="TreeGrafter"/>
</dbReference>
<accession>A0A4Q0XF67</accession>
<feature type="domain" description="HTH lacI-type" evidence="4">
    <location>
        <begin position="5"/>
        <end position="59"/>
    </location>
</feature>
<dbReference type="Proteomes" id="UP000289792">
    <property type="component" value="Unassembled WGS sequence"/>
</dbReference>
<gene>
    <name evidence="5" type="ORF">ESZ48_12565</name>
</gene>
<dbReference type="InterPro" id="IPR028082">
    <property type="entry name" value="Peripla_BP_I"/>
</dbReference>